<proteinExistence type="predicted"/>
<feature type="compositionally biased region" description="Low complexity" evidence="1">
    <location>
        <begin position="101"/>
        <end position="110"/>
    </location>
</feature>
<comment type="caution">
    <text evidence="2">The sequence shown here is derived from an EMBL/GenBank/DDBJ whole genome shotgun (WGS) entry which is preliminary data.</text>
</comment>
<protein>
    <submittedName>
        <fullName evidence="2">Uncharacterized protein</fullName>
    </submittedName>
</protein>
<dbReference type="AlphaFoldDB" id="A0A8X7BDC1"/>
<dbReference type="Proteomes" id="UP000887159">
    <property type="component" value="Unassembled WGS sequence"/>
</dbReference>
<accession>A0A8X7BDC1</accession>
<sequence>MAYTVFMDGFRMNSAAGQWLANFWQTPSYKEEKITKGHQRVIYIKNHIRERRKGRRVATRAAIAIKTVALQIKLSFIIFKVTWYQWHSYQWARWYRAPRLSSSGGLSDSDPQASRTCDNFSRNKL</sequence>
<evidence type="ECO:0000313" key="2">
    <source>
        <dbReference type="EMBL" id="GFY26282.1"/>
    </source>
</evidence>
<dbReference type="EMBL" id="BMAU01021375">
    <property type="protein sequence ID" value="GFY26282.1"/>
    <property type="molecule type" value="Genomic_DNA"/>
</dbReference>
<evidence type="ECO:0000256" key="1">
    <source>
        <dbReference type="SAM" id="MobiDB-lite"/>
    </source>
</evidence>
<evidence type="ECO:0000313" key="3">
    <source>
        <dbReference type="Proteomes" id="UP000887159"/>
    </source>
</evidence>
<name>A0A8X7BDC1_TRICX</name>
<feature type="region of interest" description="Disordered" evidence="1">
    <location>
        <begin position="101"/>
        <end position="125"/>
    </location>
</feature>
<feature type="compositionally biased region" description="Polar residues" evidence="1">
    <location>
        <begin position="111"/>
        <end position="125"/>
    </location>
</feature>
<keyword evidence="3" id="KW-1185">Reference proteome</keyword>
<organism evidence="2 3">
    <name type="scientific">Trichonephila clavipes</name>
    <name type="common">Golden silk orbweaver</name>
    <name type="synonym">Nephila clavipes</name>
    <dbReference type="NCBI Taxonomy" id="2585209"/>
    <lineage>
        <taxon>Eukaryota</taxon>
        <taxon>Metazoa</taxon>
        <taxon>Ecdysozoa</taxon>
        <taxon>Arthropoda</taxon>
        <taxon>Chelicerata</taxon>
        <taxon>Arachnida</taxon>
        <taxon>Araneae</taxon>
        <taxon>Araneomorphae</taxon>
        <taxon>Entelegynae</taxon>
        <taxon>Araneoidea</taxon>
        <taxon>Nephilidae</taxon>
        <taxon>Trichonephila</taxon>
    </lineage>
</organism>
<reference evidence="2" key="1">
    <citation type="submission" date="2020-08" db="EMBL/GenBank/DDBJ databases">
        <title>Multicomponent nature underlies the extraordinary mechanical properties of spider dragline silk.</title>
        <authorList>
            <person name="Kono N."/>
            <person name="Nakamura H."/>
            <person name="Mori M."/>
            <person name="Yoshida Y."/>
            <person name="Ohtoshi R."/>
            <person name="Malay A.D."/>
            <person name="Moran D.A.P."/>
            <person name="Tomita M."/>
            <person name="Numata K."/>
            <person name="Arakawa K."/>
        </authorList>
    </citation>
    <scope>NUCLEOTIDE SEQUENCE</scope>
</reference>
<gene>
    <name evidence="2" type="ORF">TNCV_24801</name>
</gene>